<evidence type="ECO:0000259" key="1">
    <source>
        <dbReference type="Pfam" id="PF14534"/>
    </source>
</evidence>
<evidence type="ECO:0000313" key="2">
    <source>
        <dbReference type="EMBL" id="SEF18795.1"/>
    </source>
</evidence>
<dbReference type="Pfam" id="PF14534">
    <property type="entry name" value="DUF4440"/>
    <property type="match status" value="1"/>
</dbReference>
<organism evidence="2 3">
    <name type="scientific">Jiangella alba</name>
    <dbReference type="NCBI Taxonomy" id="561176"/>
    <lineage>
        <taxon>Bacteria</taxon>
        <taxon>Bacillati</taxon>
        <taxon>Actinomycetota</taxon>
        <taxon>Actinomycetes</taxon>
        <taxon>Jiangellales</taxon>
        <taxon>Jiangellaceae</taxon>
        <taxon>Jiangella</taxon>
    </lineage>
</organism>
<reference evidence="3" key="1">
    <citation type="submission" date="2016-10" db="EMBL/GenBank/DDBJ databases">
        <authorList>
            <person name="Varghese N."/>
            <person name="Submissions S."/>
        </authorList>
    </citation>
    <scope>NUCLEOTIDE SEQUENCE [LARGE SCALE GENOMIC DNA]</scope>
    <source>
        <strain evidence="3">DSM 45237</strain>
    </source>
</reference>
<dbReference type="AlphaFoldDB" id="A0A1H5PYI3"/>
<dbReference type="InterPro" id="IPR027843">
    <property type="entry name" value="DUF4440"/>
</dbReference>
<name>A0A1H5PYI3_9ACTN</name>
<dbReference type="RefSeq" id="WP_069111440.1">
    <property type="nucleotide sequence ID" value="NZ_FNUC01000004.1"/>
</dbReference>
<dbReference type="SUPFAM" id="SSF54427">
    <property type="entry name" value="NTF2-like"/>
    <property type="match status" value="1"/>
</dbReference>
<gene>
    <name evidence="2" type="ORF">SAMN04488561_6865</name>
</gene>
<dbReference type="STRING" id="561176.SAMN04488561_6865"/>
<dbReference type="OrthoDB" id="884581at2"/>
<dbReference type="InterPro" id="IPR032710">
    <property type="entry name" value="NTF2-like_dom_sf"/>
</dbReference>
<dbReference type="EMBL" id="FNUC01000004">
    <property type="protein sequence ID" value="SEF18795.1"/>
    <property type="molecule type" value="Genomic_DNA"/>
</dbReference>
<dbReference type="Proteomes" id="UP000181980">
    <property type="component" value="Unassembled WGS sequence"/>
</dbReference>
<dbReference type="Gene3D" id="3.10.450.50">
    <property type="match status" value="1"/>
</dbReference>
<keyword evidence="3" id="KW-1185">Reference proteome</keyword>
<accession>A0A1H5PYI3</accession>
<evidence type="ECO:0000313" key="3">
    <source>
        <dbReference type="Proteomes" id="UP000181980"/>
    </source>
</evidence>
<protein>
    <recommendedName>
        <fullName evidence="1">DUF4440 domain-containing protein</fullName>
    </recommendedName>
</protein>
<proteinExistence type="predicted"/>
<sequence>MSTPEQAVDAWWQAMQDRDADTLTALTLPDYIASGGPDGRSIGRDALLAEAAAFFTTAQVDDWTVSELVSRTHGPVAVCSYAWSEHGTVGGQPFALSGLATDVLVLDDGAWRHQAHHVSLVHRPGPDGAP</sequence>
<feature type="domain" description="DUF4440" evidence="1">
    <location>
        <begin position="6"/>
        <end position="112"/>
    </location>
</feature>